<reference evidence="1" key="1">
    <citation type="journal article" date="2014" name="Front. Microbiol.">
        <title>High frequency of phylogenetically diverse reductive dehalogenase-homologous genes in deep subseafloor sedimentary metagenomes.</title>
        <authorList>
            <person name="Kawai M."/>
            <person name="Futagami T."/>
            <person name="Toyoda A."/>
            <person name="Takaki Y."/>
            <person name="Nishi S."/>
            <person name="Hori S."/>
            <person name="Arai W."/>
            <person name="Tsubouchi T."/>
            <person name="Morono Y."/>
            <person name="Uchiyama I."/>
            <person name="Ito T."/>
            <person name="Fujiyama A."/>
            <person name="Inagaki F."/>
            <person name="Takami H."/>
        </authorList>
    </citation>
    <scope>NUCLEOTIDE SEQUENCE</scope>
    <source>
        <strain evidence="1">Expedition CK06-06</strain>
    </source>
</reference>
<proteinExistence type="predicted"/>
<accession>X0SG71</accession>
<organism evidence="1">
    <name type="scientific">marine sediment metagenome</name>
    <dbReference type="NCBI Taxonomy" id="412755"/>
    <lineage>
        <taxon>unclassified sequences</taxon>
        <taxon>metagenomes</taxon>
        <taxon>ecological metagenomes</taxon>
    </lineage>
</organism>
<gene>
    <name evidence="1" type="ORF">S01H1_06286</name>
</gene>
<dbReference type="EMBL" id="BARS01003254">
    <property type="protein sequence ID" value="GAF79999.1"/>
    <property type="molecule type" value="Genomic_DNA"/>
</dbReference>
<sequence length="94" mass="11404">MKWKDKLEWLFNQDYANITLRKNEHKTCYETVEEYIGGSSTYDYDFMSEEDRQKCIETDTMFEFRIYPSTPVGFNEFCGSSLEIVVNQMYEWMK</sequence>
<evidence type="ECO:0000313" key="1">
    <source>
        <dbReference type="EMBL" id="GAF79999.1"/>
    </source>
</evidence>
<dbReference type="AlphaFoldDB" id="X0SG71"/>
<protein>
    <submittedName>
        <fullName evidence="1">Uncharacterized protein</fullName>
    </submittedName>
</protein>
<comment type="caution">
    <text evidence="1">The sequence shown here is derived from an EMBL/GenBank/DDBJ whole genome shotgun (WGS) entry which is preliminary data.</text>
</comment>
<name>X0SG71_9ZZZZ</name>